<evidence type="ECO:0000256" key="1">
    <source>
        <dbReference type="SAM" id="Coils"/>
    </source>
</evidence>
<gene>
    <name evidence="2" type="ORF">ACJDT4_00420</name>
</gene>
<keyword evidence="1" id="KW-0175">Coiled coil</keyword>
<keyword evidence="3" id="KW-1185">Reference proteome</keyword>
<dbReference type="EMBL" id="JBJIAA010000001">
    <property type="protein sequence ID" value="MFL0248869.1"/>
    <property type="molecule type" value="Genomic_DNA"/>
</dbReference>
<sequence length="174" mass="20697">MNKEILKEVEKRLYSYFEREYTVKGIKLKISKLEEQITQIEEDIKNNNVIIEEESRAVTYGEKVQTSLNYTSYAEREFVKAIERLEREKVFKLARIGELKAELRKVEEEASEIECNMHRLSKLDLEFIELKYKFKPKLSVEEVSNELNMSRSSAYIRRDKIINEIYSWICIPGA</sequence>
<accession>A0ABW8T8K0</accession>
<feature type="coiled-coil region" evidence="1">
    <location>
        <begin position="82"/>
        <end position="123"/>
    </location>
</feature>
<feature type="coiled-coil region" evidence="1">
    <location>
        <begin position="23"/>
        <end position="50"/>
    </location>
</feature>
<organism evidence="2 3">
    <name type="scientific">Clostridium neuense</name>
    <dbReference type="NCBI Taxonomy" id="1728934"/>
    <lineage>
        <taxon>Bacteria</taxon>
        <taxon>Bacillati</taxon>
        <taxon>Bacillota</taxon>
        <taxon>Clostridia</taxon>
        <taxon>Eubacteriales</taxon>
        <taxon>Clostridiaceae</taxon>
        <taxon>Clostridium</taxon>
    </lineage>
</organism>
<reference evidence="2 3" key="1">
    <citation type="submission" date="2024-11" db="EMBL/GenBank/DDBJ databases">
        <authorList>
            <person name="Heng Y.C."/>
            <person name="Lim A.C.H."/>
            <person name="Lee J.K.Y."/>
            <person name="Kittelmann S."/>
        </authorList>
    </citation>
    <scope>NUCLEOTIDE SEQUENCE [LARGE SCALE GENOMIC DNA]</scope>
    <source>
        <strain evidence="2 3">WILCCON 0114</strain>
    </source>
</reference>
<protein>
    <submittedName>
        <fullName evidence="2">Sigma-70 family RNA polymerase sigma factor</fullName>
    </submittedName>
</protein>
<dbReference type="Proteomes" id="UP001623592">
    <property type="component" value="Unassembled WGS sequence"/>
</dbReference>
<name>A0ABW8T8K0_9CLOT</name>
<evidence type="ECO:0000313" key="2">
    <source>
        <dbReference type="EMBL" id="MFL0248869.1"/>
    </source>
</evidence>
<comment type="caution">
    <text evidence="2">The sequence shown here is derived from an EMBL/GenBank/DDBJ whole genome shotgun (WGS) entry which is preliminary data.</text>
</comment>
<evidence type="ECO:0000313" key="3">
    <source>
        <dbReference type="Proteomes" id="UP001623592"/>
    </source>
</evidence>
<dbReference type="RefSeq" id="WP_406785548.1">
    <property type="nucleotide sequence ID" value="NZ_JBJIAA010000001.1"/>
</dbReference>
<proteinExistence type="predicted"/>